<feature type="transmembrane region" description="Helical" evidence="1">
    <location>
        <begin position="392"/>
        <end position="409"/>
    </location>
</feature>
<dbReference type="Gene3D" id="3.80.10.10">
    <property type="entry name" value="Ribonuclease Inhibitor"/>
    <property type="match status" value="1"/>
</dbReference>
<feature type="domain" description="F-box" evidence="2">
    <location>
        <begin position="18"/>
        <end position="56"/>
    </location>
</feature>
<evidence type="ECO:0000313" key="5">
    <source>
        <dbReference type="Proteomes" id="UP000515121"/>
    </source>
</evidence>
<dbReference type="PANTHER" id="PTHR34145:SF28">
    <property type="entry name" value="F-BOX DOMAIN-CONTAINING PROTEIN"/>
    <property type="match status" value="1"/>
</dbReference>
<feature type="transmembrane region" description="Helical" evidence="1">
    <location>
        <begin position="429"/>
        <end position="452"/>
    </location>
</feature>
<reference evidence="6" key="1">
    <citation type="submission" date="2025-08" db="UniProtKB">
        <authorList>
            <consortium name="RefSeq"/>
        </authorList>
    </citation>
    <scope>IDENTIFICATION</scope>
    <source>
        <tissue evidence="6">Fruit stalk</tissue>
    </source>
</reference>
<name>A0A6P5XEF2_DURZI</name>
<dbReference type="Pfam" id="PF23622">
    <property type="entry name" value="LRR_At1g61320_AtMIF1"/>
    <property type="match status" value="1"/>
</dbReference>
<dbReference type="InterPro" id="IPR001810">
    <property type="entry name" value="F-box_dom"/>
</dbReference>
<dbReference type="InterPro" id="IPR036047">
    <property type="entry name" value="F-box-like_dom_sf"/>
</dbReference>
<dbReference type="KEGG" id="dzi:111282746"/>
<sequence length="537" mass="62908">MEDHQSKKNKIRSDDDHISQLPNSILGTILSLLTIREAVSTSVLSTRWRYLWTTSLSNFNFDVKNILDGNVYSDYDNKNACVDSFHNISFLRKRSEVFLNSVKQFLQHLNADHIKNLKVCFKLRAWHGSLLLQWISYAVARRVEEIDLCLSENNCLNVLEDDEKLDESNFYRFSDYRTTTDGHKFFYFPCDLLQGDGSVRSLRLEYCNLAPQRSNHLGFSTLTTLDLKWVDLKSDEYFQNLLSNCHLLECLNLHKCYHIYYLKLKHPSCRQLKCLKVYSRDELTEMQINGIGPETLEYKGHNIKFSFCRVSNLKTAFIRFTNMTIGDNVLRPINKYRFPIDLPQLETLWLTYWFNWKLAYFIFFLVRVFISDLILLLELIPESLSTHYNPKHLLILEVFLLQLDLLWVADVLKVFPLIQKLELHVSFTINLPLLLASIGKITSLTILFWNAWQLRNCDYIDREGEINRPSSCPHSHLKEVLITGAYGNMTEIEIAVYLLNNAIVLQKMVIDPRIRYYNRSGTCETREACARWAAMGR</sequence>
<keyword evidence="1" id="KW-1133">Transmembrane helix</keyword>
<keyword evidence="1" id="KW-0812">Transmembrane</keyword>
<dbReference type="Pfam" id="PF00646">
    <property type="entry name" value="F-box"/>
    <property type="match status" value="1"/>
</dbReference>
<accession>A0A6P5XEF2</accession>
<protein>
    <submittedName>
        <fullName evidence="6">F-box/LRR-repeat protein 13-like</fullName>
    </submittedName>
</protein>
<evidence type="ECO:0000259" key="4">
    <source>
        <dbReference type="Pfam" id="PF23622"/>
    </source>
</evidence>
<dbReference type="Pfam" id="PF08387">
    <property type="entry name" value="FBD"/>
    <property type="match status" value="1"/>
</dbReference>
<dbReference type="InterPro" id="IPR055357">
    <property type="entry name" value="LRR_At1g61320_AtMIF1"/>
</dbReference>
<dbReference type="SUPFAM" id="SSF81383">
    <property type="entry name" value="F-box domain"/>
    <property type="match status" value="1"/>
</dbReference>
<dbReference type="AlphaFoldDB" id="A0A6P5XEF2"/>
<gene>
    <name evidence="6" type="primary">LOC111282746</name>
</gene>
<evidence type="ECO:0000259" key="2">
    <source>
        <dbReference type="Pfam" id="PF00646"/>
    </source>
</evidence>
<dbReference type="RefSeq" id="XP_022726719.1">
    <property type="nucleotide sequence ID" value="XM_022870984.1"/>
</dbReference>
<dbReference type="InterPro" id="IPR053781">
    <property type="entry name" value="F-box_AtFBL13-like"/>
</dbReference>
<dbReference type="InterPro" id="IPR006566">
    <property type="entry name" value="FBD"/>
</dbReference>
<feature type="domain" description="FBD" evidence="3">
    <location>
        <begin position="471"/>
        <end position="510"/>
    </location>
</feature>
<organism evidence="5 6">
    <name type="scientific">Durio zibethinus</name>
    <name type="common">Durian</name>
    <dbReference type="NCBI Taxonomy" id="66656"/>
    <lineage>
        <taxon>Eukaryota</taxon>
        <taxon>Viridiplantae</taxon>
        <taxon>Streptophyta</taxon>
        <taxon>Embryophyta</taxon>
        <taxon>Tracheophyta</taxon>
        <taxon>Spermatophyta</taxon>
        <taxon>Magnoliopsida</taxon>
        <taxon>eudicotyledons</taxon>
        <taxon>Gunneridae</taxon>
        <taxon>Pentapetalae</taxon>
        <taxon>rosids</taxon>
        <taxon>malvids</taxon>
        <taxon>Malvales</taxon>
        <taxon>Malvaceae</taxon>
        <taxon>Helicteroideae</taxon>
        <taxon>Durio</taxon>
    </lineage>
</organism>
<evidence type="ECO:0000256" key="1">
    <source>
        <dbReference type="SAM" id="Phobius"/>
    </source>
</evidence>
<dbReference type="CDD" id="cd22160">
    <property type="entry name" value="F-box_AtFBL13-like"/>
    <property type="match status" value="1"/>
</dbReference>
<feature type="transmembrane region" description="Helical" evidence="1">
    <location>
        <begin position="358"/>
        <end position="380"/>
    </location>
</feature>
<evidence type="ECO:0000259" key="3">
    <source>
        <dbReference type="Pfam" id="PF08387"/>
    </source>
</evidence>
<dbReference type="InterPro" id="IPR053772">
    <property type="entry name" value="At1g61320/At1g61330-like"/>
</dbReference>
<dbReference type="PANTHER" id="PTHR34145">
    <property type="entry name" value="OS02G0105600 PROTEIN"/>
    <property type="match status" value="1"/>
</dbReference>
<dbReference type="SUPFAM" id="SSF52047">
    <property type="entry name" value="RNI-like"/>
    <property type="match status" value="1"/>
</dbReference>
<keyword evidence="1" id="KW-0472">Membrane</keyword>
<dbReference type="OrthoDB" id="594804at2759"/>
<dbReference type="GeneID" id="111282746"/>
<dbReference type="Proteomes" id="UP000515121">
    <property type="component" value="Unplaced"/>
</dbReference>
<proteinExistence type="predicted"/>
<evidence type="ECO:0000313" key="6">
    <source>
        <dbReference type="RefSeq" id="XP_022726719.1"/>
    </source>
</evidence>
<keyword evidence="5" id="KW-1185">Reference proteome</keyword>
<feature type="domain" description="At1g61320/AtMIF1 LRR" evidence="4">
    <location>
        <begin position="184"/>
        <end position="350"/>
    </location>
</feature>
<dbReference type="InterPro" id="IPR032675">
    <property type="entry name" value="LRR_dom_sf"/>
</dbReference>